<comment type="function">
    <text evidence="5">GTP-binding protein involved in nucleocytoplasmic transport. Required for the import of protein into the nucleus and also for RNA export. Involved in chromatin condensation and control of cell cycle.</text>
</comment>
<reference evidence="6" key="1">
    <citation type="submission" date="2021-06" db="EMBL/GenBank/DDBJ databases">
        <title>Parelaphostrongylus tenuis whole genome reference sequence.</title>
        <authorList>
            <person name="Garwood T.J."/>
            <person name="Larsen P.A."/>
            <person name="Fountain-Jones N.M."/>
            <person name="Garbe J.R."/>
            <person name="Macchietto M.G."/>
            <person name="Kania S.A."/>
            <person name="Gerhold R.W."/>
            <person name="Richards J.E."/>
            <person name="Wolf T.M."/>
        </authorList>
    </citation>
    <scope>NUCLEOTIDE SEQUENCE</scope>
    <source>
        <strain evidence="6">MNPRO001-30</strain>
        <tissue evidence="6">Meninges</tissue>
    </source>
</reference>
<dbReference type="GO" id="GO:0005634">
    <property type="term" value="C:nucleus"/>
    <property type="evidence" value="ECO:0007669"/>
    <property type="project" value="UniProtKB-SubCell"/>
</dbReference>
<keyword evidence="7" id="KW-1185">Reference proteome</keyword>
<keyword evidence="5" id="KW-0539">Nucleus</keyword>
<dbReference type="GO" id="GO:0003924">
    <property type="term" value="F:GTPase activity"/>
    <property type="evidence" value="ECO:0007669"/>
    <property type="project" value="InterPro"/>
</dbReference>
<dbReference type="GO" id="GO:0005737">
    <property type="term" value="C:cytoplasm"/>
    <property type="evidence" value="ECO:0007669"/>
    <property type="project" value="TreeGrafter"/>
</dbReference>
<comment type="similarity">
    <text evidence="5">Belongs to the small GTPase superfamily. Ran family.</text>
</comment>
<dbReference type="Pfam" id="PF00071">
    <property type="entry name" value="Ras"/>
    <property type="match status" value="1"/>
</dbReference>
<evidence type="ECO:0000256" key="3">
    <source>
        <dbReference type="ARBA" id="ARBA00022927"/>
    </source>
</evidence>
<dbReference type="PANTHER" id="PTHR24071">
    <property type="entry name" value="RAN GTPASE"/>
    <property type="match status" value="1"/>
</dbReference>
<dbReference type="GO" id="GO:0006606">
    <property type="term" value="P:protein import into nucleus"/>
    <property type="evidence" value="ECO:0007669"/>
    <property type="project" value="TreeGrafter"/>
</dbReference>
<protein>
    <recommendedName>
        <fullName evidence="5">GTP-binding nuclear protein</fullName>
    </recommendedName>
</protein>
<comment type="caution">
    <text evidence="6">The sequence shown here is derived from an EMBL/GenBank/DDBJ whole genome shotgun (WGS) entry which is preliminary data.</text>
</comment>
<evidence type="ECO:0000256" key="4">
    <source>
        <dbReference type="ARBA" id="ARBA00023134"/>
    </source>
</evidence>
<gene>
    <name evidence="6" type="ORF">KIN20_005078</name>
</gene>
<organism evidence="6 7">
    <name type="scientific">Parelaphostrongylus tenuis</name>
    <name type="common">Meningeal worm</name>
    <dbReference type="NCBI Taxonomy" id="148309"/>
    <lineage>
        <taxon>Eukaryota</taxon>
        <taxon>Metazoa</taxon>
        <taxon>Ecdysozoa</taxon>
        <taxon>Nematoda</taxon>
        <taxon>Chromadorea</taxon>
        <taxon>Rhabditida</taxon>
        <taxon>Rhabditina</taxon>
        <taxon>Rhabditomorpha</taxon>
        <taxon>Strongyloidea</taxon>
        <taxon>Metastrongylidae</taxon>
        <taxon>Parelaphostrongylus</taxon>
    </lineage>
</organism>
<dbReference type="PRINTS" id="PR00627">
    <property type="entry name" value="GTPRANTC4"/>
</dbReference>
<dbReference type="SMART" id="SM00176">
    <property type="entry name" value="RAN"/>
    <property type="match status" value="1"/>
</dbReference>
<name>A0AAD5QEW0_PARTN</name>
<dbReference type="AlphaFoldDB" id="A0AAD5QEW0"/>
<dbReference type="GO" id="GO:0005525">
    <property type="term" value="F:GTP binding"/>
    <property type="evidence" value="ECO:0007669"/>
    <property type="project" value="UniProtKB-KW"/>
</dbReference>
<dbReference type="Proteomes" id="UP001196413">
    <property type="component" value="Unassembled WGS sequence"/>
</dbReference>
<dbReference type="PANTHER" id="PTHR24071:SF0">
    <property type="entry name" value="GTP-BINDING NUCLEAR PROTEIN RAN"/>
    <property type="match status" value="1"/>
</dbReference>
<dbReference type="PROSITE" id="PS51419">
    <property type="entry name" value="RAB"/>
    <property type="match status" value="1"/>
</dbReference>
<dbReference type="GO" id="GO:0000054">
    <property type="term" value="P:ribosomal subunit export from nucleus"/>
    <property type="evidence" value="ECO:0007669"/>
    <property type="project" value="TreeGrafter"/>
</dbReference>
<sequence>MFDLTARITYKNVPNWHRDIVRVCENIPIVLCGNKIDAKNRKVNAKSMYFHRKNNLQYYEISAKCNYNIKKPFLWLARKLLDDPDHEFVAMPILAPPEVTMDPMMIAQHEDNLKKAGDGNLPEDNDDDL</sequence>
<dbReference type="Gene3D" id="3.40.50.300">
    <property type="entry name" value="P-loop containing nucleotide triphosphate hydrolases"/>
    <property type="match status" value="1"/>
</dbReference>
<evidence type="ECO:0000256" key="5">
    <source>
        <dbReference type="RuleBase" id="RU363057"/>
    </source>
</evidence>
<keyword evidence="1 5" id="KW-0813">Transport</keyword>
<dbReference type="InterPro" id="IPR027417">
    <property type="entry name" value="P-loop_NTPase"/>
</dbReference>
<keyword evidence="2 5" id="KW-0547">Nucleotide-binding</keyword>
<keyword evidence="3 5" id="KW-0653">Protein transport</keyword>
<dbReference type="PROSITE" id="PS51418">
    <property type="entry name" value="RAN"/>
    <property type="match status" value="1"/>
</dbReference>
<evidence type="ECO:0000313" key="7">
    <source>
        <dbReference type="Proteomes" id="UP001196413"/>
    </source>
</evidence>
<evidence type="ECO:0000256" key="2">
    <source>
        <dbReference type="ARBA" id="ARBA00022741"/>
    </source>
</evidence>
<evidence type="ECO:0000313" key="6">
    <source>
        <dbReference type="EMBL" id="KAJ1349498.1"/>
    </source>
</evidence>
<dbReference type="EMBL" id="JAHQIW010000673">
    <property type="protein sequence ID" value="KAJ1349498.1"/>
    <property type="molecule type" value="Genomic_DNA"/>
</dbReference>
<proteinExistence type="inferred from homology"/>
<evidence type="ECO:0000256" key="1">
    <source>
        <dbReference type="ARBA" id="ARBA00022448"/>
    </source>
</evidence>
<dbReference type="InterPro" id="IPR001806">
    <property type="entry name" value="Small_GTPase"/>
</dbReference>
<accession>A0AAD5QEW0</accession>
<comment type="subcellular location">
    <subcellularLocation>
        <location evidence="5">Nucleus</location>
    </subcellularLocation>
</comment>
<dbReference type="SUPFAM" id="SSF52540">
    <property type="entry name" value="P-loop containing nucleoside triphosphate hydrolases"/>
    <property type="match status" value="1"/>
</dbReference>
<dbReference type="InterPro" id="IPR002041">
    <property type="entry name" value="Ran_GTPase"/>
</dbReference>
<dbReference type="SMART" id="SM00175">
    <property type="entry name" value="RAB"/>
    <property type="match status" value="1"/>
</dbReference>
<keyword evidence="4 5" id="KW-0342">GTP-binding</keyword>